<feature type="transmembrane region" description="Helical" evidence="2">
    <location>
        <begin position="165"/>
        <end position="183"/>
    </location>
</feature>
<evidence type="ECO:0000256" key="1">
    <source>
        <dbReference type="SAM" id="MobiDB-lite"/>
    </source>
</evidence>
<dbReference type="Gene3D" id="3.40.720.10">
    <property type="entry name" value="Alkaline Phosphatase, subunit A"/>
    <property type="match status" value="1"/>
</dbReference>
<feature type="compositionally biased region" description="Basic and acidic residues" evidence="1">
    <location>
        <begin position="1"/>
        <end position="13"/>
    </location>
</feature>
<dbReference type="EMBL" id="JBHLUH010000089">
    <property type="protein sequence ID" value="MFC0533758.1"/>
    <property type="molecule type" value="Genomic_DNA"/>
</dbReference>
<protein>
    <submittedName>
        <fullName evidence="3">Sulfatase</fullName>
    </submittedName>
</protein>
<reference evidence="3 4" key="1">
    <citation type="submission" date="2024-09" db="EMBL/GenBank/DDBJ databases">
        <authorList>
            <person name="Sun Q."/>
            <person name="Mori K."/>
        </authorList>
    </citation>
    <scope>NUCLEOTIDE SEQUENCE [LARGE SCALE GENOMIC DNA]</scope>
    <source>
        <strain evidence="3 4">TBRC 3947</strain>
    </source>
</reference>
<evidence type="ECO:0000256" key="2">
    <source>
        <dbReference type="SAM" id="Phobius"/>
    </source>
</evidence>
<dbReference type="SUPFAM" id="SSF53649">
    <property type="entry name" value="Alkaline phosphatase-like"/>
    <property type="match status" value="1"/>
</dbReference>
<organism evidence="3 4">
    <name type="scientific">Phytohabitans kaempferiae</name>
    <dbReference type="NCBI Taxonomy" id="1620943"/>
    <lineage>
        <taxon>Bacteria</taxon>
        <taxon>Bacillati</taxon>
        <taxon>Actinomycetota</taxon>
        <taxon>Actinomycetes</taxon>
        <taxon>Micromonosporales</taxon>
        <taxon>Micromonosporaceae</taxon>
    </lineage>
</organism>
<keyword evidence="4" id="KW-1185">Reference proteome</keyword>
<gene>
    <name evidence="3" type="ORF">ACFFIA_39760</name>
</gene>
<keyword evidence="2" id="KW-1133">Transmembrane helix</keyword>
<feature type="transmembrane region" description="Helical" evidence="2">
    <location>
        <begin position="220"/>
        <end position="243"/>
    </location>
</feature>
<feature type="transmembrane region" description="Helical" evidence="2">
    <location>
        <begin position="110"/>
        <end position="128"/>
    </location>
</feature>
<dbReference type="RefSeq" id="WP_377261769.1">
    <property type="nucleotide sequence ID" value="NZ_JBHLUH010000089.1"/>
</dbReference>
<feature type="region of interest" description="Disordered" evidence="1">
    <location>
        <begin position="1"/>
        <end position="106"/>
    </location>
</feature>
<dbReference type="Proteomes" id="UP001589867">
    <property type="component" value="Unassembled WGS sequence"/>
</dbReference>
<name>A0ABV6MHF7_9ACTN</name>
<dbReference type="InterPro" id="IPR017850">
    <property type="entry name" value="Alkaline_phosphatase_core_sf"/>
</dbReference>
<evidence type="ECO:0000313" key="3">
    <source>
        <dbReference type="EMBL" id="MFC0533758.1"/>
    </source>
</evidence>
<proteinExistence type="predicted"/>
<comment type="caution">
    <text evidence="3">The sequence shown here is derived from an EMBL/GenBank/DDBJ whole genome shotgun (WGS) entry which is preliminary data.</text>
</comment>
<accession>A0ABV6MHF7</accession>
<sequence>MPKKQVRDTRVPDDQVPDSHGPQERAPEDRAPAQPPAGRIRDGKPSPVGAPDEVGDGQPRPKQPPNSQQPRPEQPPAGAPAARVPDDRAPDEPETPAPTARPKATHLRRAASVAVTVLAGLLVLAALVAPGDLELLRPGVFARVPLEALVGIAVLLLLPAAPRRPVAVVVGALLGVLAVVRLLDMGFLSVLDRPFDLVLDWVLLDDALVVLRDSVGQAGAVGAVVGAVVLAIALPVLAALSLLRLSTVAARHRTASARTVAALTAGWVACAVVGVEIVPGEPVAARDTATLAYDHGRRVVASIRDQQAFREEAAMDAFRDTPPEQLLGGLRGKDVVLAFVESYGRDAVEDPEFASQIGAVLADGDRRLTAAGYASRSGWLTSPTSGGGSWLAHSTLLSGLWVNNQQRYHTVTASDRLTLTGAFARAEWDTVGVMPGITRAWPEGRFYEFDRVYDLHSLGYRGVGFSWATMPDQYTMLAFERFEHGKPDHPPLMSVIPLVSSHGPWTPLPKWLDWDEVGDGSIFIEEARVGDSPEEVWKDPARVRTQYRLSVEYSLNTLVSYVEEYGDDDLVLVFLGDHQPARIVTGADATRDVPITIVARDPAVLDRVTAWGWEAGLKPGPRTPVWRMDAFRDRFLTAFAQ</sequence>
<keyword evidence="2" id="KW-0812">Transmembrane</keyword>
<feature type="transmembrane region" description="Helical" evidence="2">
    <location>
        <begin position="140"/>
        <end position="158"/>
    </location>
</feature>
<feature type="transmembrane region" description="Helical" evidence="2">
    <location>
        <begin position="255"/>
        <end position="275"/>
    </location>
</feature>
<evidence type="ECO:0000313" key="4">
    <source>
        <dbReference type="Proteomes" id="UP001589867"/>
    </source>
</evidence>
<keyword evidence="2" id="KW-0472">Membrane</keyword>
<feature type="compositionally biased region" description="Basic and acidic residues" evidence="1">
    <location>
        <begin position="21"/>
        <end position="31"/>
    </location>
</feature>